<feature type="region of interest" description="Disordered" evidence="1">
    <location>
        <begin position="57"/>
        <end position="96"/>
    </location>
</feature>
<evidence type="ECO:0000256" key="1">
    <source>
        <dbReference type="SAM" id="MobiDB-lite"/>
    </source>
</evidence>
<keyword evidence="2" id="KW-0472">Membrane</keyword>
<feature type="domain" description="DUF1996" evidence="3">
    <location>
        <begin position="144"/>
        <end position="309"/>
    </location>
</feature>
<dbReference type="PANTHER" id="PTHR43662:SF3">
    <property type="entry name" value="DOMAIN PROTEIN, PUTATIVE (AFU_ORTHOLOGUE AFUA_6G11970)-RELATED"/>
    <property type="match status" value="1"/>
</dbReference>
<evidence type="ECO:0000256" key="2">
    <source>
        <dbReference type="SAM" id="Phobius"/>
    </source>
</evidence>
<keyword evidence="5" id="KW-1185">Reference proteome</keyword>
<proteinExistence type="predicted"/>
<organism evidence="4 5">
    <name type="scientific">Kineosporia mesophila</name>
    <dbReference type="NCBI Taxonomy" id="566012"/>
    <lineage>
        <taxon>Bacteria</taxon>
        <taxon>Bacillati</taxon>
        <taxon>Actinomycetota</taxon>
        <taxon>Actinomycetes</taxon>
        <taxon>Kineosporiales</taxon>
        <taxon>Kineosporiaceae</taxon>
        <taxon>Kineosporia</taxon>
    </lineage>
</organism>
<keyword evidence="2" id="KW-1133">Transmembrane helix</keyword>
<dbReference type="EMBL" id="BAAAZO010000002">
    <property type="protein sequence ID" value="GAA3599405.1"/>
    <property type="molecule type" value="Genomic_DNA"/>
</dbReference>
<evidence type="ECO:0000259" key="3">
    <source>
        <dbReference type="Pfam" id="PF09362"/>
    </source>
</evidence>
<evidence type="ECO:0000313" key="4">
    <source>
        <dbReference type="EMBL" id="GAA3599405.1"/>
    </source>
</evidence>
<accession>A0ABP6Z6F3</accession>
<keyword evidence="2" id="KW-0812">Transmembrane</keyword>
<reference evidence="5" key="1">
    <citation type="journal article" date="2019" name="Int. J. Syst. Evol. Microbiol.">
        <title>The Global Catalogue of Microorganisms (GCM) 10K type strain sequencing project: providing services to taxonomists for standard genome sequencing and annotation.</title>
        <authorList>
            <consortium name="The Broad Institute Genomics Platform"/>
            <consortium name="The Broad Institute Genome Sequencing Center for Infectious Disease"/>
            <person name="Wu L."/>
            <person name="Ma J."/>
        </authorList>
    </citation>
    <scope>NUCLEOTIDE SEQUENCE [LARGE SCALE GENOMIC DNA]</scope>
    <source>
        <strain evidence="5">JCM 16902</strain>
    </source>
</reference>
<protein>
    <recommendedName>
        <fullName evidence="3">DUF1996 domain-containing protein</fullName>
    </recommendedName>
</protein>
<feature type="region of interest" description="Disordered" evidence="1">
    <location>
        <begin position="1"/>
        <end position="20"/>
    </location>
</feature>
<dbReference type="InterPro" id="IPR018535">
    <property type="entry name" value="DUF1996"/>
</dbReference>
<feature type="compositionally biased region" description="Pro residues" evidence="1">
    <location>
        <begin position="77"/>
        <end position="88"/>
    </location>
</feature>
<dbReference type="Proteomes" id="UP001501074">
    <property type="component" value="Unassembled WGS sequence"/>
</dbReference>
<comment type="caution">
    <text evidence="4">The sequence shown here is derived from an EMBL/GenBank/DDBJ whole genome shotgun (WGS) entry which is preliminary data.</text>
</comment>
<dbReference type="Pfam" id="PF09362">
    <property type="entry name" value="DUF1996"/>
    <property type="match status" value="1"/>
</dbReference>
<feature type="compositionally biased region" description="Low complexity" evidence="1">
    <location>
        <begin position="57"/>
        <end position="76"/>
    </location>
</feature>
<feature type="transmembrane region" description="Helical" evidence="2">
    <location>
        <begin position="30"/>
        <end position="51"/>
    </location>
</feature>
<evidence type="ECO:0000313" key="5">
    <source>
        <dbReference type="Proteomes" id="UP001501074"/>
    </source>
</evidence>
<sequence>MTQTPGTELEREEQGMRVPGGWGEWSARQMAIAVVLLAIFVGVAAVVPVLIQPGHDPAPQATPTPQARSTSTISPTPTTPATPTPTPTPTHTTNPYLVRPAVKARPPHTPPRAVYQEFPSVCAPVRTTTHAPVTGLAPTGTHYDVFGSTATAPAAPGKVPTAASSCLNPGDRSTYWVPSLLQSGRRIEPESFQVLHKGVVRDYTSVQLIPAGLRILAGGTGAAPSSAADSSVTWACTDYDAPAPPKASTCHDGDKLIAWIAAPGCWDGRHLDVPGHRSHLAWASGEGCPASHPVVIPTLLVRVVYPIDVTAPVRISGGDYGFGVVSGWQPKVLRALVRDCINAGEHCGENGTPN</sequence>
<dbReference type="PANTHER" id="PTHR43662">
    <property type="match status" value="1"/>
</dbReference>
<name>A0ABP6Z6F3_9ACTN</name>
<gene>
    <name evidence="4" type="ORF">GCM10022223_13570</name>
</gene>